<dbReference type="STRING" id="67767.A0A0J7JTU7"/>
<name>A0A0J7JTU7_LASNI</name>
<dbReference type="GO" id="GO:0003676">
    <property type="term" value="F:nucleic acid binding"/>
    <property type="evidence" value="ECO:0007669"/>
    <property type="project" value="InterPro"/>
</dbReference>
<proteinExistence type="predicted"/>
<dbReference type="SUPFAM" id="SSF53098">
    <property type="entry name" value="Ribonuclease H-like"/>
    <property type="match status" value="1"/>
</dbReference>
<dbReference type="InterPro" id="IPR040676">
    <property type="entry name" value="DUF5641"/>
</dbReference>
<evidence type="ECO:0000259" key="1">
    <source>
        <dbReference type="PROSITE" id="PS50994"/>
    </source>
</evidence>
<dbReference type="Gene3D" id="3.30.420.10">
    <property type="entry name" value="Ribonuclease H-like superfamily/Ribonuclease H"/>
    <property type="match status" value="1"/>
</dbReference>
<dbReference type="PaxDb" id="67767-A0A0J7JTU7"/>
<evidence type="ECO:0000313" key="2">
    <source>
        <dbReference type="EMBL" id="KMQ81708.1"/>
    </source>
</evidence>
<dbReference type="EMBL" id="LBMM01032552">
    <property type="protein sequence ID" value="KMQ81708.1"/>
    <property type="molecule type" value="Genomic_DNA"/>
</dbReference>
<reference evidence="2 3" key="1">
    <citation type="submission" date="2015-04" db="EMBL/GenBank/DDBJ databases">
        <title>Lasius niger genome sequencing.</title>
        <authorList>
            <person name="Konorov E.A."/>
            <person name="Nikitin M.A."/>
            <person name="Kirill M.V."/>
            <person name="Chang P."/>
        </authorList>
    </citation>
    <scope>NUCLEOTIDE SEQUENCE [LARGE SCALE GENOMIC DNA]</scope>
    <source>
        <tissue evidence="2">Whole</tissue>
    </source>
</reference>
<accession>A0A0J7JTU7</accession>
<dbReference type="PROSITE" id="PS50994">
    <property type="entry name" value="INTEGRASE"/>
    <property type="match status" value="1"/>
</dbReference>
<evidence type="ECO:0000313" key="3">
    <source>
        <dbReference type="Proteomes" id="UP000036403"/>
    </source>
</evidence>
<dbReference type="Pfam" id="PF18701">
    <property type="entry name" value="DUF5641"/>
    <property type="match status" value="1"/>
</dbReference>
<keyword evidence="3" id="KW-1185">Reference proteome</keyword>
<dbReference type="GO" id="GO:0015074">
    <property type="term" value="P:DNA integration"/>
    <property type="evidence" value="ECO:0007669"/>
    <property type="project" value="InterPro"/>
</dbReference>
<dbReference type="OrthoDB" id="5984724at2759"/>
<dbReference type="InterPro" id="IPR001584">
    <property type="entry name" value="Integrase_cat-core"/>
</dbReference>
<comment type="caution">
    <text evidence="2">The sequence shown here is derived from an EMBL/GenBank/DDBJ whole genome shotgun (WGS) entry which is preliminary data.</text>
</comment>
<protein>
    <recommendedName>
        <fullName evidence="1">Integrase catalytic domain-containing protein</fullName>
    </recommendedName>
</protein>
<feature type="non-terminal residue" evidence="2">
    <location>
        <position position="217"/>
    </location>
</feature>
<dbReference type="PANTHER" id="PTHR47331:SF1">
    <property type="entry name" value="GAG-LIKE PROTEIN"/>
    <property type="match status" value="1"/>
</dbReference>
<gene>
    <name evidence="2" type="ORF">RF55_25494</name>
</gene>
<dbReference type="InterPro" id="IPR036397">
    <property type="entry name" value="RNaseH_sf"/>
</dbReference>
<feature type="domain" description="Integrase catalytic" evidence="1">
    <location>
        <begin position="1"/>
        <end position="119"/>
    </location>
</feature>
<dbReference type="AlphaFoldDB" id="A0A0J7JTU7"/>
<dbReference type="Proteomes" id="UP000036403">
    <property type="component" value="Unassembled WGS sequence"/>
</dbReference>
<dbReference type="PANTHER" id="PTHR47331">
    <property type="entry name" value="PHD-TYPE DOMAIN-CONTAINING PROTEIN"/>
    <property type="match status" value="1"/>
</dbReference>
<dbReference type="InterPro" id="IPR012337">
    <property type="entry name" value="RNaseH-like_sf"/>
</dbReference>
<sequence length="217" mass="24362">MYSDCGTNFVGADRALRELFLASSLESRRIADTVATEGVKWRFNPPAAPHFGGLWEAAVKSTKHHLRRVIGETTLTFEEMTTFLAQVEACLNSRPLLTLSDDPDDISALTPGHFLVGAPLLAVPEPSLTENAENTLSRWQLVQKMRDHFWQRWSREYIHEMTPKPKWLKDEAVPDVGALCLVRSEVTPPTRWPLARIVKLHPGDDGVVRVVTVKTPT</sequence>
<organism evidence="2 3">
    <name type="scientific">Lasius niger</name>
    <name type="common">Black garden ant</name>
    <dbReference type="NCBI Taxonomy" id="67767"/>
    <lineage>
        <taxon>Eukaryota</taxon>
        <taxon>Metazoa</taxon>
        <taxon>Ecdysozoa</taxon>
        <taxon>Arthropoda</taxon>
        <taxon>Hexapoda</taxon>
        <taxon>Insecta</taxon>
        <taxon>Pterygota</taxon>
        <taxon>Neoptera</taxon>
        <taxon>Endopterygota</taxon>
        <taxon>Hymenoptera</taxon>
        <taxon>Apocrita</taxon>
        <taxon>Aculeata</taxon>
        <taxon>Formicoidea</taxon>
        <taxon>Formicidae</taxon>
        <taxon>Formicinae</taxon>
        <taxon>Lasius</taxon>
        <taxon>Lasius</taxon>
    </lineage>
</organism>